<feature type="compositionally biased region" description="Low complexity" evidence="1">
    <location>
        <begin position="370"/>
        <end position="385"/>
    </location>
</feature>
<keyword evidence="2" id="KW-0812">Transmembrane</keyword>
<accession>A0AAD9W024</accession>
<feature type="compositionally biased region" description="Pro residues" evidence="1">
    <location>
        <begin position="612"/>
        <end position="623"/>
    </location>
</feature>
<feature type="region of interest" description="Disordered" evidence="1">
    <location>
        <begin position="513"/>
        <end position="627"/>
    </location>
</feature>
<dbReference type="Proteomes" id="UP001265746">
    <property type="component" value="Unassembled WGS sequence"/>
</dbReference>
<comment type="caution">
    <text evidence="4">The sequence shown here is derived from an EMBL/GenBank/DDBJ whole genome shotgun (WGS) entry which is preliminary data.</text>
</comment>
<feature type="chain" id="PRO_5042227954" description="LPXTG-domain-containing protein" evidence="3">
    <location>
        <begin position="29"/>
        <end position="653"/>
    </location>
</feature>
<evidence type="ECO:0008006" key="6">
    <source>
        <dbReference type="Google" id="ProtNLM"/>
    </source>
</evidence>
<feature type="compositionally biased region" description="Polar residues" evidence="1">
    <location>
        <begin position="404"/>
        <end position="414"/>
    </location>
</feature>
<keyword evidence="3" id="KW-0732">Signal</keyword>
<evidence type="ECO:0000256" key="2">
    <source>
        <dbReference type="SAM" id="Phobius"/>
    </source>
</evidence>
<reference evidence="4" key="1">
    <citation type="submission" date="2023-06" db="EMBL/GenBank/DDBJ databases">
        <authorList>
            <person name="Noh H."/>
        </authorList>
    </citation>
    <scope>NUCLEOTIDE SEQUENCE</scope>
    <source>
        <strain evidence="4">DUCC20226</strain>
    </source>
</reference>
<feature type="compositionally biased region" description="Polar residues" evidence="1">
    <location>
        <begin position="424"/>
        <end position="438"/>
    </location>
</feature>
<gene>
    <name evidence="4" type="ORF">N8I77_008759</name>
</gene>
<keyword evidence="2" id="KW-1133">Transmembrane helix</keyword>
<feature type="compositionally biased region" description="Low complexity" evidence="1">
    <location>
        <begin position="446"/>
        <end position="457"/>
    </location>
</feature>
<feature type="transmembrane region" description="Helical" evidence="2">
    <location>
        <begin position="244"/>
        <end position="268"/>
    </location>
</feature>
<organism evidence="4 5">
    <name type="scientific">Phomopsis amygdali</name>
    <name type="common">Fusicoccum amygdali</name>
    <dbReference type="NCBI Taxonomy" id="1214568"/>
    <lineage>
        <taxon>Eukaryota</taxon>
        <taxon>Fungi</taxon>
        <taxon>Dikarya</taxon>
        <taxon>Ascomycota</taxon>
        <taxon>Pezizomycotina</taxon>
        <taxon>Sordariomycetes</taxon>
        <taxon>Sordariomycetidae</taxon>
        <taxon>Diaporthales</taxon>
        <taxon>Diaporthaceae</taxon>
        <taxon>Diaporthe</taxon>
    </lineage>
</organism>
<dbReference type="EMBL" id="JAUJFL010000005">
    <property type="protein sequence ID" value="KAK2602208.1"/>
    <property type="molecule type" value="Genomic_DNA"/>
</dbReference>
<keyword evidence="5" id="KW-1185">Reference proteome</keyword>
<feature type="region of interest" description="Disordered" evidence="1">
    <location>
        <begin position="358"/>
        <end position="459"/>
    </location>
</feature>
<keyword evidence="2" id="KW-0472">Membrane</keyword>
<sequence length="653" mass="68858">MASSLFHKMMVPSLPLSIVLFTLSSTTAIQVTPGSSCSSVCLDSPDGDSMRAAASTTNASDIVCNDVDYFSSAPGLRFKDCVTCLQTSNAISGEESDVSWFLYNLRFASAVCLFDYPAHKKTTTTPCDLASACAPLQDSLEYGNLDPENATDYGYCQASDGVLYGTNIDDCVTCLQSSSSTYLANFLRALGAGCQERPSPGAALSITGNIFSAFPINTTYASNTTSASAAGSDGDDKQVLTTGAIAGIALGATALFLGAIALFVLYWLKQKKYEREDNAPSPPPFASAQQFYHCKGDPGSGPVSIATSHSYALPQYAADCKPQLGVSAASVSETPEPLPSEYSSNAEYYDRLEGKTRGRPLRAMSPPVQPVDSQQQQQQEQEQVDTIGNLPTTALPTHPAYIPRTSSRNSNNRGTPDLGARPSRNPTPCSVRSSTQSPVPRPQRNSGGASKSSSSSARPDSYAIQVYLNAAEDPKVPRPPPAVAAPSLPLRCGPASNAEIARNIQIELAAAHQATPQPTPPLLSASSMPVPSSQSQQQHSISRATSPDNNNSNDDHRGSLPPPPRIGSLILPSVPRIRVPGKKPLPRIQVQQDGASISGPLVFPGSRFSTRAPPPPPPPPPPAGQDRIIEQTVNRGGRSFEAPIGSGKSYLYG</sequence>
<evidence type="ECO:0000256" key="1">
    <source>
        <dbReference type="SAM" id="MobiDB-lite"/>
    </source>
</evidence>
<name>A0AAD9W024_PHOAM</name>
<feature type="compositionally biased region" description="Polar residues" evidence="1">
    <location>
        <begin position="543"/>
        <end position="552"/>
    </location>
</feature>
<feature type="signal peptide" evidence="3">
    <location>
        <begin position="1"/>
        <end position="28"/>
    </location>
</feature>
<evidence type="ECO:0000313" key="5">
    <source>
        <dbReference type="Proteomes" id="UP001265746"/>
    </source>
</evidence>
<evidence type="ECO:0000313" key="4">
    <source>
        <dbReference type="EMBL" id="KAK2602208.1"/>
    </source>
</evidence>
<dbReference type="AlphaFoldDB" id="A0AAD9W024"/>
<feature type="compositionally biased region" description="Low complexity" evidence="1">
    <location>
        <begin position="513"/>
        <end position="542"/>
    </location>
</feature>
<evidence type="ECO:0000256" key="3">
    <source>
        <dbReference type="SAM" id="SignalP"/>
    </source>
</evidence>
<protein>
    <recommendedName>
        <fullName evidence="6">LPXTG-domain-containing protein</fullName>
    </recommendedName>
</protein>
<proteinExistence type="predicted"/>